<comment type="caution">
    <text evidence="1">The sequence shown here is derived from an EMBL/GenBank/DDBJ whole genome shotgun (WGS) entry which is preliminary data.</text>
</comment>
<dbReference type="OrthoDB" id="3913514at2759"/>
<evidence type="ECO:0000313" key="1">
    <source>
        <dbReference type="EMBL" id="KAF1844079.1"/>
    </source>
</evidence>
<gene>
    <name evidence="1" type="ORF">K460DRAFT_408385</name>
</gene>
<evidence type="ECO:0000313" key="2">
    <source>
        <dbReference type="Proteomes" id="UP000800039"/>
    </source>
</evidence>
<accession>A0A9P4GEP8</accession>
<dbReference type="EMBL" id="ML976617">
    <property type="protein sequence ID" value="KAF1844079.1"/>
    <property type="molecule type" value="Genomic_DNA"/>
</dbReference>
<protein>
    <submittedName>
        <fullName evidence="1">Uncharacterized protein</fullName>
    </submittedName>
</protein>
<name>A0A9P4GEP8_9PLEO</name>
<keyword evidence="2" id="KW-1185">Reference proteome</keyword>
<dbReference type="Proteomes" id="UP000800039">
    <property type="component" value="Unassembled WGS sequence"/>
</dbReference>
<sequence>MFAHDLDVRPATEANMHYVDEPCEDALPDVKSGMSLDANPAIQSARFFKGDIVHMPQFLNGQRTKGSFIVDKSQYNSRGGYVEYQLLDPLTGGLHKNGAWIREKELKIERHG</sequence>
<proteinExistence type="predicted"/>
<dbReference type="RefSeq" id="XP_040786642.1">
    <property type="nucleotide sequence ID" value="XM_040937157.1"/>
</dbReference>
<dbReference type="GeneID" id="63854407"/>
<organism evidence="1 2">
    <name type="scientific">Cucurbitaria berberidis CBS 394.84</name>
    <dbReference type="NCBI Taxonomy" id="1168544"/>
    <lineage>
        <taxon>Eukaryota</taxon>
        <taxon>Fungi</taxon>
        <taxon>Dikarya</taxon>
        <taxon>Ascomycota</taxon>
        <taxon>Pezizomycotina</taxon>
        <taxon>Dothideomycetes</taxon>
        <taxon>Pleosporomycetidae</taxon>
        <taxon>Pleosporales</taxon>
        <taxon>Pleosporineae</taxon>
        <taxon>Cucurbitariaceae</taxon>
        <taxon>Cucurbitaria</taxon>
    </lineage>
</organism>
<dbReference type="AlphaFoldDB" id="A0A9P4GEP8"/>
<reference evidence="1" key="1">
    <citation type="submission" date="2020-01" db="EMBL/GenBank/DDBJ databases">
        <authorList>
            <consortium name="DOE Joint Genome Institute"/>
            <person name="Haridas S."/>
            <person name="Albert R."/>
            <person name="Binder M."/>
            <person name="Bloem J."/>
            <person name="Labutti K."/>
            <person name="Salamov A."/>
            <person name="Andreopoulos B."/>
            <person name="Baker S.E."/>
            <person name="Barry K."/>
            <person name="Bills G."/>
            <person name="Bluhm B.H."/>
            <person name="Cannon C."/>
            <person name="Castanera R."/>
            <person name="Culley D.E."/>
            <person name="Daum C."/>
            <person name="Ezra D."/>
            <person name="Gonzalez J.B."/>
            <person name="Henrissat B."/>
            <person name="Kuo A."/>
            <person name="Liang C."/>
            <person name="Lipzen A."/>
            <person name="Lutzoni F."/>
            <person name="Magnuson J."/>
            <person name="Mondo S."/>
            <person name="Nolan M."/>
            <person name="Ohm R."/>
            <person name="Pangilinan J."/>
            <person name="Park H.-J."/>
            <person name="Ramirez L."/>
            <person name="Alfaro M."/>
            <person name="Sun H."/>
            <person name="Tritt A."/>
            <person name="Yoshinaga Y."/>
            <person name="Zwiers L.-H."/>
            <person name="Turgeon B.G."/>
            <person name="Goodwin S.B."/>
            <person name="Spatafora J.W."/>
            <person name="Crous P.W."/>
            <person name="Grigoriev I.V."/>
        </authorList>
    </citation>
    <scope>NUCLEOTIDE SEQUENCE</scope>
    <source>
        <strain evidence="1">CBS 394.84</strain>
    </source>
</reference>